<feature type="transmembrane region" description="Helical" evidence="1">
    <location>
        <begin position="42"/>
        <end position="61"/>
    </location>
</feature>
<name>A0A0C3B1T0_SERVB</name>
<feature type="transmembrane region" description="Helical" evidence="1">
    <location>
        <begin position="240"/>
        <end position="258"/>
    </location>
</feature>
<gene>
    <name evidence="3" type="ORF">M408DRAFT_74072</name>
</gene>
<feature type="transmembrane region" description="Helical" evidence="1">
    <location>
        <begin position="81"/>
        <end position="101"/>
    </location>
</feature>
<evidence type="ECO:0000256" key="2">
    <source>
        <dbReference type="SAM" id="SignalP"/>
    </source>
</evidence>
<feature type="transmembrane region" description="Helical" evidence="1">
    <location>
        <begin position="404"/>
        <end position="423"/>
    </location>
</feature>
<feature type="transmembrane region" description="Helical" evidence="1">
    <location>
        <begin position="210"/>
        <end position="228"/>
    </location>
</feature>
<evidence type="ECO:0000256" key="1">
    <source>
        <dbReference type="SAM" id="Phobius"/>
    </source>
</evidence>
<keyword evidence="2" id="KW-0732">Signal</keyword>
<accession>A0A0C3B1T0</accession>
<dbReference type="PANTHER" id="PTHR35043:SF7">
    <property type="entry name" value="TRANSCRIPTION FACTOR DOMAIN-CONTAINING PROTEIN"/>
    <property type="match status" value="1"/>
</dbReference>
<evidence type="ECO:0008006" key="5">
    <source>
        <dbReference type="Google" id="ProtNLM"/>
    </source>
</evidence>
<protein>
    <recommendedName>
        <fullName evidence="5">Wax synthase domain-containing protein</fullName>
    </recommendedName>
</protein>
<sequence length="458" mass="52011">MLILILAYYITQSVQSEAGPLPALLEQRDDASQNDQNSQRSIQSIIWSCLSTIFLCTWVAVHPNVHFRPEKRDQRWVEKWLWAPLHEFFTYKLLLFVWALLVPEYILSWAVRQYIQAGVISKKVPGWTRTHGFFMVMGGFHLFRLPADAASIPLPLESSEPSEFVIPSARHLRKDEVPECPLKFEDFPVDILEIIVPTETELKDRGKSDALTKVIVLVQTLWFVIQCIARGTQHLPLTELEVVTLAYAMLNFFIYGFWWDKPRNVECPIRLYKASTTSHKESGEAVEEWISNCVGRWLEKIFQYSVGRQDNFVLLSPERSVPMFWSGRLDNDILGDAGLGPTLLGSVFGAIHCVAWSSEFPSHAELVLWRISCVSMVVIPFITTIICIVMAIGSRIEADMPAGVEAIGFTCAFLLLLSAWLYIAGRLATLVIAFSTLRALPPAAFMNVDWTTFIPHIY</sequence>
<organism evidence="3 4">
    <name type="scientific">Serendipita vermifera MAFF 305830</name>
    <dbReference type="NCBI Taxonomy" id="933852"/>
    <lineage>
        <taxon>Eukaryota</taxon>
        <taxon>Fungi</taxon>
        <taxon>Dikarya</taxon>
        <taxon>Basidiomycota</taxon>
        <taxon>Agaricomycotina</taxon>
        <taxon>Agaricomycetes</taxon>
        <taxon>Sebacinales</taxon>
        <taxon>Serendipitaceae</taxon>
        <taxon>Serendipita</taxon>
    </lineage>
</organism>
<dbReference type="AlphaFoldDB" id="A0A0C3B1T0"/>
<dbReference type="HOGENOM" id="CLU_022883_6_1_1"/>
<keyword evidence="1" id="KW-0812">Transmembrane</keyword>
<evidence type="ECO:0000313" key="3">
    <source>
        <dbReference type="EMBL" id="KIM25496.1"/>
    </source>
</evidence>
<feature type="transmembrane region" description="Helical" evidence="1">
    <location>
        <begin position="367"/>
        <end position="392"/>
    </location>
</feature>
<dbReference type="OrthoDB" id="9451547at2759"/>
<feature type="chain" id="PRO_5002161522" description="Wax synthase domain-containing protein" evidence="2">
    <location>
        <begin position="17"/>
        <end position="458"/>
    </location>
</feature>
<dbReference type="PANTHER" id="PTHR35043">
    <property type="entry name" value="TRANSCRIPTION FACTOR DOMAIN-CONTAINING PROTEIN"/>
    <property type="match status" value="1"/>
</dbReference>
<reference evidence="4" key="2">
    <citation type="submission" date="2015-01" db="EMBL/GenBank/DDBJ databases">
        <title>Evolutionary Origins and Diversification of the Mycorrhizal Mutualists.</title>
        <authorList>
            <consortium name="DOE Joint Genome Institute"/>
            <consortium name="Mycorrhizal Genomics Consortium"/>
            <person name="Kohler A."/>
            <person name="Kuo A."/>
            <person name="Nagy L.G."/>
            <person name="Floudas D."/>
            <person name="Copeland A."/>
            <person name="Barry K.W."/>
            <person name="Cichocki N."/>
            <person name="Veneault-Fourrey C."/>
            <person name="LaButti K."/>
            <person name="Lindquist E.A."/>
            <person name="Lipzen A."/>
            <person name="Lundell T."/>
            <person name="Morin E."/>
            <person name="Murat C."/>
            <person name="Riley R."/>
            <person name="Ohm R."/>
            <person name="Sun H."/>
            <person name="Tunlid A."/>
            <person name="Henrissat B."/>
            <person name="Grigoriev I.V."/>
            <person name="Hibbett D.S."/>
            <person name="Martin F."/>
        </authorList>
    </citation>
    <scope>NUCLEOTIDE SEQUENCE [LARGE SCALE GENOMIC DNA]</scope>
    <source>
        <strain evidence="4">MAFF 305830</strain>
    </source>
</reference>
<dbReference type="EMBL" id="KN824313">
    <property type="protein sequence ID" value="KIM25496.1"/>
    <property type="molecule type" value="Genomic_DNA"/>
</dbReference>
<keyword evidence="4" id="KW-1185">Reference proteome</keyword>
<reference evidence="3 4" key="1">
    <citation type="submission" date="2014-04" db="EMBL/GenBank/DDBJ databases">
        <authorList>
            <consortium name="DOE Joint Genome Institute"/>
            <person name="Kuo A."/>
            <person name="Zuccaro A."/>
            <person name="Kohler A."/>
            <person name="Nagy L.G."/>
            <person name="Floudas D."/>
            <person name="Copeland A."/>
            <person name="Barry K.W."/>
            <person name="Cichocki N."/>
            <person name="Veneault-Fourrey C."/>
            <person name="LaButti K."/>
            <person name="Lindquist E.A."/>
            <person name="Lipzen A."/>
            <person name="Lundell T."/>
            <person name="Morin E."/>
            <person name="Murat C."/>
            <person name="Sun H."/>
            <person name="Tunlid A."/>
            <person name="Henrissat B."/>
            <person name="Grigoriev I.V."/>
            <person name="Hibbett D.S."/>
            <person name="Martin F."/>
            <person name="Nordberg H.P."/>
            <person name="Cantor M.N."/>
            <person name="Hua S.X."/>
        </authorList>
    </citation>
    <scope>NUCLEOTIDE SEQUENCE [LARGE SCALE GENOMIC DNA]</scope>
    <source>
        <strain evidence="3 4">MAFF 305830</strain>
    </source>
</reference>
<keyword evidence="1" id="KW-0472">Membrane</keyword>
<dbReference type="Proteomes" id="UP000054097">
    <property type="component" value="Unassembled WGS sequence"/>
</dbReference>
<evidence type="ECO:0000313" key="4">
    <source>
        <dbReference type="Proteomes" id="UP000054097"/>
    </source>
</evidence>
<feature type="signal peptide" evidence="2">
    <location>
        <begin position="1"/>
        <end position="16"/>
    </location>
</feature>
<proteinExistence type="predicted"/>
<keyword evidence="1" id="KW-1133">Transmembrane helix</keyword>